<feature type="transmembrane region" description="Helical" evidence="1">
    <location>
        <begin position="41"/>
        <end position="62"/>
    </location>
</feature>
<dbReference type="EMBL" id="JAHQCS010000128">
    <property type="protein sequence ID" value="MBU9713215.1"/>
    <property type="molecule type" value="Genomic_DNA"/>
</dbReference>
<keyword evidence="1" id="KW-0472">Membrane</keyword>
<keyword evidence="1" id="KW-0812">Transmembrane</keyword>
<keyword evidence="1" id="KW-1133">Transmembrane helix</keyword>
<comment type="caution">
    <text evidence="2">The sequence shown here is derived from an EMBL/GenBank/DDBJ whole genome shotgun (WGS) entry which is preliminary data.</text>
</comment>
<evidence type="ECO:0000313" key="3">
    <source>
        <dbReference type="Proteomes" id="UP000784880"/>
    </source>
</evidence>
<dbReference type="Proteomes" id="UP000784880">
    <property type="component" value="Unassembled WGS sequence"/>
</dbReference>
<gene>
    <name evidence="2" type="ORF">KS419_15905</name>
</gene>
<protein>
    <submittedName>
        <fullName evidence="2">DUF4179 domain-containing protein</fullName>
    </submittedName>
</protein>
<dbReference type="RefSeq" id="WP_217067382.1">
    <property type="nucleotide sequence ID" value="NZ_JAHQCS010000128.1"/>
</dbReference>
<sequence length="439" mass="48719">MKNNIKKELERIEIPEELQARSRLGILQAKSEKPKRKLKKVALSLVASTVILFSAGVGAAHIPSFNNLVSNVNPELALMLQPIEKSSESNGIRAEVVGGISDNEMAVIYITLQDLTGSRIHETLDIYDYSLTGAQMLSSQIIDFDEVTNTATLRIHAIGGKGLSDSKVNFRIDSFLSHKETFEPSVNGDISELKSIVPETLSLDMNNILGGGGKLYHQLSKEGNVHVLKPNQNIISLPGIDFMHISNVGIIDNRLHIQANWTENGMDDHGYFYFIDKNGNEVHPSNIYFGTDDSGATNYGREFTEYIFSIDNIDLENDKLMGYFVSSEKFLTGNWNATFRIPATGEEKTTDFNQEFETWTSDTVSISPLGITIYGIGEFNHSSNVEVNATMTDGSSLAFDSIRSFSDNDRITVKFLPDRILDISKIQSVNINGIDIFNE</sequence>
<accession>A0ABS6JHR8</accession>
<reference evidence="2 3" key="1">
    <citation type="submission" date="2021-06" db="EMBL/GenBank/DDBJ databases">
        <title>Bacillus sp. RD4P76, an endophyte from a halophyte.</title>
        <authorList>
            <person name="Sun J.-Q."/>
        </authorList>
    </citation>
    <scope>NUCLEOTIDE SEQUENCE [LARGE SCALE GENOMIC DNA]</scope>
    <source>
        <strain evidence="2 3">CGMCC 1.15917</strain>
    </source>
</reference>
<keyword evidence="3" id="KW-1185">Reference proteome</keyword>
<name>A0ABS6JHR8_9BACI</name>
<evidence type="ECO:0000256" key="1">
    <source>
        <dbReference type="SAM" id="Phobius"/>
    </source>
</evidence>
<organism evidence="2 3">
    <name type="scientific">Evansella tamaricis</name>
    <dbReference type="NCBI Taxonomy" id="2069301"/>
    <lineage>
        <taxon>Bacteria</taxon>
        <taxon>Bacillati</taxon>
        <taxon>Bacillota</taxon>
        <taxon>Bacilli</taxon>
        <taxon>Bacillales</taxon>
        <taxon>Bacillaceae</taxon>
        <taxon>Evansella</taxon>
    </lineage>
</organism>
<evidence type="ECO:0000313" key="2">
    <source>
        <dbReference type="EMBL" id="MBU9713215.1"/>
    </source>
</evidence>
<proteinExistence type="predicted"/>